<evidence type="ECO:0000313" key="1">
    <source>
        <dbReference type="EMBL" id="SVB68802.1"/>
    </source>
</evidence>
<dbReference type="AlphaFoldDB" id="A0A382G1P3"/>
<proteinExistence type="predicted"/>
<organism evidence="1">
    <name type="scientific">marine metagenome</name>
    <dbReference type="NCBI Taxonomy" id="408172"/>
    <lineage>
        <taxon>unclassified sequences</taxon>
        <taxon>metagenomes</taxon>
        <taxon>ecological metagenomes</taxon>
    </lineage>
</organism>
<accession>A0A382G1P3</accession>
<dbReference type="EMBL" id="UINC01052916">
    <property type="protein sequence ID" value="SVB68802.1"/>
    <property type="molecule type" value="Genomic_DNA"/>
</dbReference>
<reference evidence="1" key="1">
    <citation type="submission" date="2018-05" db="EMBL/GenBank/DDBJ databases">
        <authorList>
            <person name="Lanie J.A."/>
            <person name="Ng W.-L."/>
            <person name="Kazmierczak K.M."/>
            <person name="Andrzejewski T.M."/>
            <person name="Davidsen T.M."/>
            <person name="Wayne K.J."/>
            <person name="Tettelin H."/>
            <person name="Glass J.I."/>
            <person name="Rusch D."/>
            <person name="Podicherti R."/>
            <person name="Tsui H.-C.T."/>
            <person name="Winkler M.E."/>
        </authorList>
    </citation>
    <scope>NUCLEOTIDE SEQUENCE</scope>
</reference>
<gene>
    <name evidence="1" type="ORF">METZ01_LOCUS221656</name>
</gene>
<sequence>MTVLEMTLERKSTVRMLNRAKDRTTRYCRGECFQLAWKIIVVDVAITDEENIDRIALGLRSSQAGP</sequence>
<protein>
    <submittedName>
        <fullName evidence="1">Uncharacterized protein</fullName>
    </submittedName>
</protein>
<name>A0A382G1P3_9ZZZZ</name>